<accession>A0A4Y2JT53</accession>
<evidence type="ECO:0000256" key="1">
    <source>
        <dbReference type="SAM" id="MobiDB-lite"/>
    </source>
</evidence>
<organism evidence="2 3">
    <name type="scientific">Araneus ventricosus</name>
    <name type="common">Orbweaver spider</name>
    <name type="synonym">Epeira ventricosa</name>
    <dbReference type="NCBI Taxonomy" id="182803"/>
    <lineage>
        <taxon>Eukaryota</taxon>
        <taxon>Metazoa</taxon>
        <taxon>Ecdysozoa</taxon>
        <taxon>Arthropoda</taxon>
        <taxon>Chelicerata</taxon>
        <taxon>Arachnida</taxon>
        <taxon>Araneae</taxon>
        <taxon>Araneomorphae</taxon>
        <taxon>Entelegynae</taxon>
        <taxon>Araneoidea</taxon>
        <taxon>Araneidae</taxon>
        <taxon>Araneus</taxon>
    </lineage>
</organism>
<evidence type="ECO:0000313" key="2">
    <source>
        <dbReference type="EMBL" id="GBM92649.1"/>
    </source>
</evidence>
<dbReference type="EMBL" id="BGPR01003808">
    <property type="protein sequence ID" value="GBM92649.1"/>
    <property type="molecule type" value="Genomic_DNA"/>
</dbReference>
<gene>
    <name evidence="2" type="ORF">AVEN_185299_1</name>
</gene>
<feature type="region of interest" description="Disordered" evidence="1">
    <location>
        <begin position="1"/>
        <end position="31"/>
    </location>
</feature>
<proteinExistence type="predicted"/>
<feature type="compositionally biased region" description="Polar residues" evidence="1">
    <location>
        <begin position="11"/>
        <end position="26"/>
    </location>
</feature>
<dbReference type="AlphaFoldDB" id="A0A4Y2JT53"/>
<name>A0A4Y2JT53_ARAVE</name>
<reference evidence="2 3" key="1">
    <citation type="journal article" date="2019" name="Sci. Rep.">
        <title>Orb-weaving spider Araneus ventricosus genome elucidates the spidroin gene catalogue.</title>
        <authorList>
            <person name="Kono N."/>
            <person name="Nakamura H."/>
            <person name="Ohtoshi R."/>
            <person name="Moran D.A.P."/>
            <person name="Shinohara A."/>
            <person name="Yoshida Y."/>
            <person name="Fujiwara M."/>
            <person name="Mori M."/>
            <person name="Tomita M."/>
            <person name="Arakawa K."/>
        </authorList>
    </citation>
    <scope>NUCLEOTIDE SEQUENCE [LARGE SCALE GENOMIC DNA]</scope>
</reference>
<comment type="caution">
    <text evidence="2">The sequence shown here is derived from an EMBL/GenBank/DDBJ whole genome shotgun (WGS) entry which is preliminary data.</text>
</comment>
<sequence length="107" mass="11705">MFLMTLVGCGTRSTSSNSHSQKTQGSRSEDLGCQACGWDRQRTTFYPKVRSLNCCTCAEIFCYTPSFKIVTVRTAYTACDSGEQITSSEAAIAEQVCPADCNFNCNL</sequence>
<dbReference type="Proteomes" id="UP000499080">
    <property type="component" value="Unassembled WGS sequence"/>
</dbReference>
<evidence type="ECO:0000313" key="3">
    <source>
        <dbReference type="Proteomes" id="UP000499080"/>
    </source>
</evidence>
<protein>
    <submittedName>
        <fullName evidence="2">Uncharacterized protein</fullName>
    </submittedName>
</protein>
<keyword evidence="3" id="KW-1185">Reference proteome</keyword>